<reference evidence="3 4" key="3">
    <citation type="journal article" date="2017" name="Mol. Plant Pathol.">
        <title>A gapless genome sequence of the fungus Botrytis cinerea.</title>
        <authorList>
            <person name="Van Kan J.A."/>
            <person name="Stassen J.H."/>
            <person name="Mosbach A."/>
            <person name="Van Der Lee T.A."/>
            <person name="Faino L."/>
            <person name="Farmer A.D."/>
            <person name="Papasotiriou D.G."/>
            <person name="Zhou S."/>
            <person name="Seidl M.F."/>
            <person name="Cottam E."/>
            <person name="Edel D."/>
            <person name="Hahn M."/>
            <person name="Schwartz D.C."/>
            <person name="Dietrich R.A."/>
            <person name="Widdison S."/>
            <person name="Scalliet G."/>
        </authorList>
    </citation>
    <scope>NUCLEOTIDE SEQUENCE [LARGE SCALE GENOMIC DNA]</scope>
    <source>
        <strain evidence="3 4">B05.10</strain>
    </source>
</reference>
<evidence type="ECO:0000256" key="1">
    <source>
        <dbReference type="SAM" id="MobiDB-lite"/>
    </source>
</evidence>
<reference evidence="3 4" key="2">
    <citation type="journal article" date="2012" name="Eukaryot. Cell">
        <title>Genome update of Botrytis cinerea strains B05.10 and T4.</title>
        <authorList>
            <person name="Staats M."/>
            <person name="van Kan J.A."/>
        </authorList>
    </citation>
    <scope>NUCLEOTIDE SEQUENCE [LARGE SCALE GENOMIC DNA]</scope>
    <source>
        <strain evidence="3 4">B05.10</strain>
    </source>
</reference>
<dbReference type="Proteomes" id="UP000001798">
    <property type="component" value="Chromosome 15"/>
</dbReference>
<organism evidence="3 4">
    <name type="scientific">Botryotinia fuckeliana (strain B05.10)</name>
    <name type="common">Noble rot fungus</name>
    <name type="synonym">Botrytis cinerea</name>
    <dbReference type="NCBI Taxonomy" id="332648"/>
    <lineage>
        <taxon>Eukaryota</taxon>
        <taxon>Fungi</taxon>
        <taxon>Dikarya</taxon>
        <taxon>Ascomycota</taxon>
        <taxon>Pezizomycotina</taxon>
        <taxon>Leotiomycetes</taxon>
        <taxon>Helotiales</taxon>
        <taxon>Sclerotiniaceae</taxon>
        <taxon>Botrytis</taxon>
    </lineage>
</organism>
<dbReference type="AlphaFoldDB" id="A0A384K4X3"/>
<keyword evidence="2" id="KW-1133">Transmembrane helix</keyword>
<dbReference type="GeneID" id="36394934"/>
<sequence length="219" mass="25533">MCSFACLFDTNQAWPSSHVSGLLHRNPTYIYISPPFTKSTKYIFKPAISSHKQFQNQEHKDNYSTLPGNNRRLGKRTSRVTKRPLSSNLQLFIHVSQEYINFHNPMSITYDHRLKRIGHPVRSAIHKLQIGGLVVGWVTTSESPLLYVLLLLFLPFYHSLTSSLLFPFSRTSFLSLVRCLKLYVYLFVHRYLLSSPSLLFIQQIHIKTGRRDIHKRKDE</sequence>
<keyword evidence="4" id="KW-1185">Reference proteome</keyword>
<keyword evidence="2" id="KW-0812">Transmembrane</keyword>
<gene>
    <name evidence="3" type="ORF">BCIN_15g03760</name>
</gene>
<reference evidence="3 4" key="1">
    <citation type="journal article" date="2011" name="PLoS Genet.">
        <title>Genomic analysis of the necrotrophic fungal pathogens Sclerotinia sclerotiorum and Botrytis cinerea.</title>
        <authorList>
            <person name="Amselem J."/>
            <person name="Cuomo C.A."/>
            <person name="van Kan J.A."/>
            <person name="Viaud M."/>
            <person name="Benito E.P."/>
            <person name="Couloux A."/>
            <person name="Coutinho P.M."/>
            <person name="de Vries R.P."/>
            <person name="Dyer P.S."/>
            <person name="Fillinger S."/>
            <person name="Fournier E."/>
            <person name="Gout L."/>
            <person name="Hahn M."/>
            <person name="Kohn L."/>
            <person name="Lapalu N."/>
            <person name="Plummer K.M."/>
            <person name="Pradier J.M."/>
            <person name="Quevillon E."/>
            <person name="Sharon A."/>
            <person name="Simon A."/>
            <person name="ten Have A."/>
            <person name="Tudzynski B."/>
            <person name="Tudzynski P."/>
            <person name="Wincker P."/>
            <person name="Andrew M."/>
            <person name="Anthouard V."/>
            <person name="Beever R.E."/>
            <person name="Beffa R."/>
            <person name="Benoit I."/>
            <person name="Bouzid O."/>
            <person name="Brault B."/>
            <person name="Chen Z."/>
            <person name="Choquer M."/>
            <person name="Collemare J."/>
            <person name="Cotton P."/>
            <person name="Danchin E.G."/>
            <person name="Da Silva C."/>
            <person name="Gautier A."/>
            <person name="Giraud C."/>
            <person name="Giraud T."/>
            <person name="Gonzalez C."/>
            <person name="Grossetete S."/>
            <person name="Guldener U."/>
            <person name="Henrissat B."/>
            <person name="Howlett B.J."/>
            <person name="Kodira C."/>
            <person name="Kretschmer M."/>
            <person name="Lappartient A."/>
            <person name="Leroch M."/>
            <person name="Levis C."/>
            <person name="Mauceli E."/>
            <person name="Neuveglise C."/>
            <person name="Oeser B."/>
            <person name="Pearson M."/>
            <person name="Poulain J."/>
            <person name="Poussereau N."/>
            <person name="Quesneville H."/>
            <person name="Rascle C."/>
            <person name="Schumacher J."/>
            <person name="Segurens B."/>
            <person name="Sexton A."/>
            <person name="Silva E."/>
            <person name="Sirven C."/>
            <person name="Soanes D.M."/>
            <person name="Talbot N.J."/>
            <person name="Templeton M."/>
            <person name="Yandava C."/>
            <person name="Yarden O."/>
            <person name="Zeng Q."/>
            <person name="Rollins J.A."/>
            <person name="Lebrun M.H."/>
            <person name="Dickman M."/>
        </authorList>
    </citation>
    <scope>NUCLEOTIDE SEQUENCE [LARGE SCALE GENOMIC DNA]</scope>
    <source>
        <strain evidence="3 4">B05.10</strain>
    </source>
</reference>
<keyword evidence="2" id="KW-0472">Membrane</keyword>
<name>A0A384K4X3_BOTFB</name>
<dbReference type="VEuPathDB" id="FungiDB:Bcin15g03760"/>
<evidence type="ECO:0000313" key="3">
    <source>
        <dbReference type="EMBL" id="ATZ57848.1"/>
    </source>
</evidence>
<feature type="transmembrane region" description="Helical" evidence="2">
    <location>
        <begin position="180"/>
        <end position="201"/>
    </location>
</feature>
<protein>
    <submittedName>
        <fullName evidence="3">Uncharacterized protein</fullName>
    </submittedName>
</protein>
<dbReference type="OrthoDB" id="3868412at2759"/>
<feature type="region of interest" description="Disordered" evidence="1">
    <location>
        <begin position="58"/>
        <end position="77"/>
    </location>
</feature>
<accession>A0A384K4X3</accession>
<evidence type="ECO:0000256" key="2">
    <source>
        <dbReference type="SAM" id="Phobius"/>
    </source>
</evidence>
<dbReference type="RefSeq" id="XP_024553389.1">
    <property type="nucleotide sequence ID" value="XM_024697572.1"/>
</dbReference>
<feature type="transmembrane region" description="Helical" evidence="2">
    <location>
        <begin position="145"/>
        <end position="168"/>
    </location>
</feature>
<dbReference type="EMBL" id="CP009819">
    <property type="protein sequence ID" value="ATZ57848.1"/>
    <property type="molecule type" value="Genomic_DNA"/>
</dbReference>
<proteinExistence type="predicted"/>
<evidence type="ECO:0000313" key="4">
    <source>
        <dbReference type="Proteomes" id="UP000001798"/>
    </source>
</evidence>